<gene>
    <name evidence="1" type="ORF">BU25DRAFT_208624</name>
</gene>
<protein>
    <submittedName>
        <fullName evidence="1">Uncharacterized protein</fullName>
    </submittedName>
</protein>
<reference evidence="1" key="1">
    <citation type="journal article" date="2020" name="Stud. Mycol.">
        <title>101 Dothideomycetes genomes: a test case for predicting lifestyles and emergence of pathogens.</title>
        <authorList>
            <person name="Haridas S."/>
            <person name="Albert R."/>
            <person name="Binder M."/>
            <person name="Bloem J."/>
            <person name="Labutti K."/>
            <person name="Salamov A."/>
            <person name="Andreopoulos B."/>
            <person name="Baker S."/>
            <person name="Barry K."/>
            <person name="Bills G."/>
            <person name="Bluhm B."/>
            <person name="Cannon C."/>
            <person name="Castanera R."/>
            <person name="Culley D."/>
            <person name="Daum C."/>
            <person name="Ezra D."/>
            <person name="Gonzalez J."/>
            <person name="Henrissat B."/>
            <person name="Kuo A."/>
            <person name="Liang C."/>
            <person name="Lipzen A."/>
            <person name="Lutzoni F."/>
            <person name="Magnuson J."/>
            <person name="Mondo S."/>
            <person name="Nolan M."/>
            <person name="Ohm R."/>
            <person name="Pangilinan J."/>
            <person name="Park H.-J."/>
            <person name="Ramirez L."/>
            <person name="Alfaro M."/>
            <person name="Sun H."/>
            <person name="Tritt A."/>
            <person name="Yoshinaga Y."/>
            <person name="Zwiers L.-H."/>
            <person name="Turgeon B."/>
            <person name="Goodwin S."/>
            <person name="Spatafora J."/>
            <person name="Crous P."/>
            <person name="Grigoriev I."/>
        </authorList>
    </citation>
    <scope>NUCLEOTIDE SEQUENCE</scope>
    <source>
        <strain evidence="1">CBS 525.71</strain>
    </source>
</reference>
<keyword evidence="2" id="KW-1185">Reference proteome</keyword>
<evidence type="ECO:0000313" key="1">
    <source>
        <dbReference type="EMBL" id="KAF2622672.1"/>
    </source>
</evidence>
<organism evidence="1 2">
    <name type="scientific">Macroventuria anomochaeta</name>
    <dbReference type="NCBI Taxonomy" id="301207"/>
    <lineage>
        <taxon>Eukaryota</taxon>
        <taxon>Fungi</taxon>
        <taxon>Dikarya</taxon>
        <taxon>Ascomycota</taxon>
        <taxon>Pezizomycotina</taxon>
        <taxon>Dothideomycetes</taxon>
        <taxon>Pleosporomycetidae</taxon>
        <taxon>Pleosporales</taxon>
        <taxon>Pleosporineae</taxon>
        <taxon>Didymellaceae</taxon>
        <taxon>Macroventuria</taxon>
    </lineage>
</organism>
<accession>A0ACB6RP00</accession>
<dbReference type="Proteomes" id="UP000799754">
    <property type="component" value="Unassembled WGS sequence"/>
</dbReference>
<name>A0ACB6RP00_9PLEO</name>
<sequence>MLLGTTQLHTGYLDIQGRDGQSEVHHHTYSSLRDSVSSGSCICERVRDYLLPGERRFISNATRSQFSNESASTGVPSFHSGTKSSHEFATEVSLDKADKFGYPDDYLLQIAFRRIAALPADSSGYWRIMFVLQPIHTDVV</sequence>
<evidence type="ECO:0000313" key="2">
    <source>
        <dbReference type="Proteomes" id="UP000799754"/>
    </source>
</evidence>
<comment type="caution">
    <text evidence="1">The sequence shown here is derived from an EMBL/GenBank/DDBJ whole genome shotgun (WGS) entry which is preliminary data.</text>
</comment>
<dbReference type="EMBL" id="MU006743">
    <property type="protein sequence ID" value="KAF2622672.1"/>
    <property type="molecule type" value="Genomic_DNA"/>
</dbReference>
<proteinExistence type="predicted"/>